<evidence type="ECO:0000313" key="3">
    <source>
        <dbReference type="Proteomes" id="UP000030341"/>
    </source>
</evidence>
<evidence type="ECO:0000256" key="1">
    <source>
        <dbReference type="SAM" id="Phobius"/>
    </source>
</evidence>
<gene>
    <name evidence="2" type="ORF">OM33_04620</name>
</gene>
<proteinExistence type="predicted"/>
<dbReference type="AlphaFoldDB" id="A0A0A7EEL2"/>
<organism evidence="2 3">
    <name type="scientific">Pseudoalteromonas piratica</name>
    <dbReference type="NCBI Taxonomy" id="1348114"/>
    <lineage>
        <taxon>Bacteria</taxon>
        <taxon>Pseudomonadati</taxon>
        <taxon>Pseudomonadota</taxon>
        <taxon>Gammaproteobacteria</taxon>
        <taxon>Alteromonadales</taxon>
        <taxon>Pseudoalteromonadaceae</taxon>
        <taxon>Pseudoalteromonas</taxon>
    </lineage>
</organism>
<keyword evidence="1" id="KW-0812">Transmembrane</keyword>
<dbReference type="Proteomes" id="UP000030341">
    <property type="component" value="Chromosome 1"/>
</dbReference>
<dbReference type="STRING" id="1348114.OM33_04620"/>
<feature type="transmembrane region" description="Helical" evidence="1">
    <location>
        <begin position="95"/>
        <end position="116"/>
    </location>
</feature>
<reference evidence="2 3" key="1">
    <citation type="submission" date="2014-11" db="EMBL/GenBank/DDBJ databases">
        <title>Complete Genome Sequence of Pseudoalteromonas sp. Strain OCN003 Isolated from Kaneohe Bay, Oahu, Hawaii.</title>
        <authorList>
            <person name="Beurmann S."/>
            <person name="Videau P."/>
            <person name="Ushijima B."/>
            <person name="Smith A.M."/>
            <person name="Aeby G.S."/>
            <person name="Callahan S.M."/>
            <person name="Belcaid M."/>
        </authorList>
    </citation>
    <scope>NUCLEOTIDE SEQUENCE [LARGE SCALE GENOMIC DNA]</scope>
    <source>
        <strain evidence="2 3">OCN003</strain>
    </source>
</reference>
<accession>A0A0A7EEL2</accession>
<dbReference type="HOGENOM" id="CLU_2001963_0_0_6"/>
<protein>
    <submittedName>
        <fullName evidence="2">Uncharacterized protein</fullName>
    </submittedName>
</protein>
<feature type="transmembrane region" description="Helical" evidence="1">
    <location>
        <begin position="54"/>
        <end position="74"/>
    </location>
</feature>
<feature type="transmembrane region" description="Helical" evidence="1">
    <location>
        <begin position="20"/>
        <end position="42"/>
    </location>
</feature>
<evidence type="ECO:0000313" key="2">
    <source>
        <dbReference type="EMBL" id="AIY64506.1"/>
    </source>
</evidence>
<dbReference type="eggNOG" id="ENOG50341NR">
    <property type="taxonomic scope" value="Bacteria"/>
</dbReference>
<keyword evidence="1" id="KW-1133">Transmembrane helix</keyword>
<dbReference type="EMBL" id="CP009888">
    <property type="protein sequence ID" value="AIY64506.1"/>
    <property type="molecule type" value="Genomic_DNA"/>
</dbReference>
<name>A0A0A7EEL2_9GAMM</name>
<keyword evidence="3" id="KW-1185">Reference proteome</keyword>
<keyword evidence="1" id="KW-0472">Membrane</keyword>
<dbReference type="OrthoDB" id="9981506at2"/>
<sequence length="124" mass="14056">MMSATKLHHYFIALAKRLNAWRGILILLALVAFAVLIVSLILNTPFLNSLQVGLLLLLSWSLLGYFFIACFALFNQSLPVDASWFMRIKHKLANIIIRIFTLIFIVMLATTLYLTLRLISVFGA</sequence>
<dbReference type="KEGG" id="pseo:OM33_04620"/>